<accession>A0A921HPF8</accession>
<sequence length="359" mass="39114">MKLKLLWIFLLLSIFLVTGCGKDEQAVDNSVYVKTQTVSYNAQSSEDNYAGTVKGRYESNLAFQVSGKILARNVNVGDSVSAGDVLMIIDDRDIRQNLNVYEAQVQSARSQLELAQTTLSRYEQLYASSAVSAQELDQYKNSYKNALAAYNQAIAQREQGQNALNYTQLTADSSGVISAVTGEAGQVVSAGQTVATIVQDGEREIEISVPENKIQTIRMGQEATVTFWALNNTEVIGAVREIAPMADDVARTYKVRISLKQTPSDIQLGMTANVAFSPKYTGADYITLPLTALYQTENKTQVWIVNSENKAELKDINVVSFGKNDVQVTGLNEGDIVVTAGVHKLFAGQNVKLLDGDAL</sequence>
<dbReference type="SUPFAM" id="SSF111369">
    <property type="entry name" value="HlyD-like secretion proteins"/>
    <property type="match status" value="1"/>
</dbReference>
<evidence type="ECO:0000259" key="7">
    <source>
        <dbReference type="Pfam" id="PF25917"/>
    </source>
</evidence>
<reference evidence="10" key="2">
    <citation type="submission" date="2021-09" db="EMBL/GenBank/DDBJ databases">
        <authorList>
            <person name="Gilroy R."/>
        </authorList>
    </citation>
    <scope>NUCLEOTIDE SEQUENCE</scope>
    <source>
        <strain evidence="10">7318</strain>
    </source>
</reference>
<dbReference type="Gene3D" id="2.40.420.20">
    <property type="match status" value="1"/>
</dbReference>
<dbReference type="InterPro" id="IPR058625">
    <property type="entry name" value="MdtA-like_BSH"/>
</dbReference>
<evidence type="ECO:0000256" key="2">
    <source>
        <dbReference type="ARBA" id="ARBA00009477"/>
    </source>
</evidence>
<dbReference type="PANTHER" id="PTHR30469:SF15">
    <property type="entry name" value="HLYD FAMILY OF SECRETION PROTEINS"/>
    <property type="match status" value="1"/>
</dbReference>
<gene>
    <name evidence="10" type="ORF">K8V65_06625</name>
</gene>
<keyword evidence="5" id="KW-0732">Signal</keyword>
<comment type="similarity">
    <text evidence="2">Belongs to the membrane fusion protein (MFP) (TC 8.A.1) family.</text>
</comment>
<evidence type="ECO:0000256" key="1">
    <source>
        <dbReference type="ARBA" id="ARBA00004196"/>
    </source>
</evidence>
<comment type="caution">
    <text evidence="10">The sequence shown here is derived from an EMBL/GenBank/DDBJ whole genome shotgun (WGS) entry which is preliminary data.</text>
</comment>
<reference evidence="10" key="1">
    <citation type="journal article" date="2021" name="PeerJ">
        <title>Extensive microbial diversity within the chicken gut microbiome revealed by metagenomics and culture.</title>
        <authorList>
            <person name="Gilroy R."/>
            <person name="Ravi A."/>
            <person name="Getino M."/>
            <person name="Pursley I."/>
            <person name="Horton D.L."/>
            <person name="Alikhan N.F."/>
            <person name="Baker D."/>
            <person name="Gharbi K."/>
            <person name="Hall N."/>
            <person name="Watson M."/>
            <person name="Adriaenssens E.M."/>
            <person name="Foster-Nyarko E."/>
            <person name="Jarju S."/>
            <person name="Secka A."/>
            <person name="Antonio M."/>
            <person name="Oren A."/>
            <person name="Chaudhuri R.R."/>
            <person name="La Ragione R."/>
            <person name="Hildebrand F."/>
            <person name="Pallen M.J."/>
        </authorList>
    </citation>
    <scope>NUCLEOTIDE SEQUENCE</scope>
    <source>
        <strain evidence="10">7318</strain>
    </source>
</reference>
<dbReference type="InterPro" id="IPR006143">
    <property type="entry name" value="RND_pump_MFP"/>
</dbReference>
<dbReference type="Gene3D" id="2.40.50.100">
    <property type="match status" value="1"/>
</dbReference>
<protein>
    <submittedName>
        <fullName evidence="10">Efflux RND transporter periplasmic adaptor subunit</fullName>
    </submittedName>
</protein>
<dbReference type="Pfam" id="PF25917">
    <property type="entry name" value="BSH_RND"/>
    <property type="match status" value="1"/>
</dbReference>
<comment type="subcellular location">
    <subcellularLocation>
        <location evidence="1">Cell envelope</location>
    </subcellularLocation>
</comment>
<feature type="domain" description="Multidrug resistance protein MdtA-like C-terminal permuted SH3" evidence="9">
    <location>
        <begin position="286"/>
        <end position="343"/>
    </location>
</feature>
<dbReference type="EMBL" id="DYVR01000180">
    <property type="protein sequence ID" value="HJF85314.1"/>
    <property type="molecule type" value="Genomic_DNA"/>
</dbReference>
<keyword evidence="3" id="KW-0813">Transport</keyword>
<keyword evidence="4" id="KW-0175">Coiled coil</keyword>
<dbReference type="PANTHER" id="PTHR30469">
    <property type="entry name" value="MULTIDRUG RESISTANCE PROTEIN MDTA"/>
    <property type="match status" value="1"/>
</dbReference>
<dbReference type="AlphaFoldDB" id="A0A921HPF8"/>
<evidence type="ECO:0000256" key="4">
    <source>
        <dbReference type="SAM" id="Coils"/>
    </source>
</evidence>
<feature type="coiled-coil region" evidence="4">
    <location>
        <begin position="98"/>
        <end position="156"/>
    </location>
</feature>
<feature type="signal peptide" evidence="5">
    <location>
        <begin position="1"/>
        <end position="19"/>
    </location>
</feature>
<feature type="domain" description="CusB-like beta-barrel" evidence="8">
    <location>
        <begin position="205"/>
        <end position="278"/>
    </location>
</feature>
<evidence type="ECO:0000256" key="5">
    <source>
        <dbReference type="SAM" id="SignalP"/>
    </source>
</evidence>
<feature type="domain" description="Multidrug resistance protein MdtA-like barrel-sandwich hybrid" evidence="7">
    <location>
        <begin position="63"/>
        <end position="198"/>
    </location>
</feature>
<dbReference type="NCBIfam" id="TIGR01730">
    <property type="entry name" value="RND_mfp"/>
    <property type="match status" value="1"/>
</dbReference>
<dbReference type="Pfam" id="PF25967">
    <property type="entry name" value="RND-MFP_C"/>
    <property type="match status" value="1"/>
</dbReference>
<dbReference type="InterPro" id="IPR058624">
    <property type="entry name" value="MdtA-like_HH"/>
</dbReference>
<dbReference type="InterPro" id="IPR058627">
    <property type="entry name" value="MdtA-like_C"/>
</dbReference>
<dbReference type="Pfam" id="PF25876">
    <property type="entry name" value="HH_MFP_RND"/>
    <property type="match status" value="1"/>
</dbReference>
<feature type="domain" description="Multidrug resistance protein MdtA-like alpha-helical hairpin" evidence="6">
    <location>
        <begin position="98"/>
        <end position="167"/>
    </location>
</feature>
<evidence type="ECO:0000313" key="10">
    <source>
        <dbReference type="EMBL" id="HJF85314.1"/>
    </source>
</evidence>
<evidence type="ECO:0000259" key="9">
    <source>
        <dbReference type="Pfam" id="PF25967"/>
    </source>
</evidence>
<evidence type="ECO:0000256" key="3">
    <source>
        <dbReference type="ARBA" id="ARBA00022448"/>
    </source>
</evidence>
<dbReference type="Proteomes" id="UP000780768">
    <property type="component" value="Unassembled WGS sequence"/>
</dbReference>
<dbReference type="Pfam" id="PF25954">
    <property type="entry name" value="Beta-barrel_RND_2"/>
    <property type="match status" value="1"/>
</dbReference>
<dbReference type="PROSITE" id="PS51257">
    <property type="entry name" value="PROKAR_LIPOPROTEIN"/>
    <property type="match status" value="1"/>
</dbReference>
<organism evidence="10 11">
    <name type="scientific">Megamonas hypermegale</name>
    <dbReference type="NCBI Taxonomy" id="158847"/>
    <lineage>
        <taxon>Bacteria</taxon>
        <taxon>Bacillati</taxon>
        <taxon>Bacillota</taxon>
        <taxon>Negativicutes</taxon>
        <taxon>Selenomonadales</taxon>
        <taxon>Selenomonadaceae</taxon>
        <taxon>Megamonas</taxon>
    </lineage>
</organism>
<feature type="chain" id="PRO_5038669628" evidence="5">
    <location>
        <begin position="20"/>
        <end position="359"/>
    </location>
</feature>
<dbReference type="InterPro" id="IPR058792">
    <property type="entry name" value="Beta-barrel_RND_2"/>
</dbReference>
<evidence type="ECO:0000313" key="11">
    <source>
        <dbReference type="Proteomes" id="UP000780768"/>
    </source>
</evidence>
<evidence type="ECO:0000259" key="6">
    <source>
        <dbReference type="Pfam" id="PF25876"/>
    </source>
</evidence>
<dbReference type="Gene3D" id="2.40.30.170">
    <property type="match status" value="1"/>
</dbReference>
<name>A0A921HPF8_9FIRM</name>
<proteinExistence type="inferred from homology"/>
<evidence type="ECO:0000259" key="8">
    <source>
        <dbReference type="Pfam" id="PF25954"/>
    </source>
</evidence>
<dbReference type="GO" id="GO:0015562">
    <property type="term" value="F:efflux transmembrane transporter activity"/>
    <property type="evidence" value="ECO:0007669"/>
    <property type="project" value="TreeGrafter"/>
</dbReference>
<dbReference type="Gene3D" id="1.10.287.470">
    <property type="entry name" value="Helix hairpin bin"/>
    <property type="match status" value="1"/>
</dbReference>
<dbReference type="GO" id="GO:1990281">
    <property type="term" value="C:efflux pump complex"/>
    <property type="evidence" value="ECO:0007669"/>
    <property type="project" value="TreeGrafter"/>
</dbReference>